<reference evidence="4" key="1">
    <citation type="submission" date="2017-09" db="EMBL/GenBank/DDBJ databases">
        <title>Contemporary evolution of a Lepidopteran species, Heliothis virescens, in response to modern agricultural practices.</title>
        <authorList>
            <person name="Fritz M.L."/>
            <person name="Deyonke A.M."/>
            <person name="Papanicolaou A."/>
            <person name="Micinski S."/>
            <person name="Westbrook J."/>
            <person name="Gould F."/>
        </authorList>
    </citation>
    <scope>NUCLEOTIDE SEQUENCE [LARGE SCALE GENOMIC DNA]</scope>
    <source>
        <strain evidence="4">HvINT-</strain>
        <tissue evidence="4">Whole body</tissue>
    </source>
</reference>
<dbReference type="InterPro" id="IPR036291">
    <property type="entry name" value="NAD(P)-bd_dom_sf"/>
</dbReference>
<evidence type="ECO:0000313" key="4">
    <source>
        <dbReference type="EMBL" id="PCG80433.1"/>
    </source>
</evidence>
<dbReference type="InterPro" id="IPR002347">
    <property type="entry name" value="SDR_fam"/>
</dbReference>
<dbReference type="Gene3D" id="3.40.50.720">
    <property type="entry name" value="NAD(P)-binding Rossmann-like Domain"/>
    <property type="match status" value="1"/>
</dbReference>
<dbReference type="PRINTS" id="PR00080">
    <property type="entry name" value="SDRFAMILY"/>
</dbReference>
<evidence type="ECO:0000256" key="2">
    <source>
        <dbReference type="ARBA" id="ARBA00023002"/>
    </source>
</evidence>
<dbReference type="SUPFAM" id="SSF51735">
    <property type="entry name" value="NAD(P)-binding Rossmann-fold domains"/>
    <property type="match status" value="1"/>
</dbReference>
<gene>
    <name evidence="4" type="ORF">B5V51_7755</name>
</gene>
<dbReference type="FunFam" id="3.40.50.720:FF:000047">
    <property type="entry name" value="NADP-dependent L-serine/L-allo-threonine dehydrogenase"/>
    <property type="match status" value="1"/>
</dbReference>
<comment type="similarity">
    <text evidence="1 3">Belongs to the short-chain dehydrogenases/reductases (SDR) family.</text>
</comment>
<evidence type="ECO:0000256" key="1">
    <source>
        <dbReference type="ARBA" id="ARBA00006484"/>
    </source>
</evidence>
<accession>A0A2A4K9G6</accession>
<name>A0A2A4K9G6_HELVI</name>
<dbReference type="PANTHER" id="PTHR43115:SF4">
    <property type="entry name" value="DEHYDROGENASE_REDUCTASE SDR FAMILY MEMBER 11"/>
    <property type="match status" value="1"/>
</dbReference>
<proteinExistence type="inferred from homology"/>
<dbReference type="EMBL" id="NWSH01000035">
    <property type="protein sequence ID" value="PCG80433.1"/>
    <property type="molecule type" value="Genomic_DNA"/>
</dbReference>
<protein>
    <submittedName>
        <fullName evidence="4">Uncharacterized protein</fullName>
    </submittedName>
</protein>
<dbReference type="AlphaFoldDB" id="A0A2A4K9G6"/>
<dbReference type="Pfam" id="PF00106">
    <property type="entry name" value="adh_short"/>
    <property type="match status" value="1"/>
</dbReference>
<dbReference type="PANTHER" id="PTHR43115">
    <property type="entry name" value="DEHYDROGENASE/REDUCTASE SDR FAMILY MEMBER 11"/>
    <property type="match status" value="1"/>
</dbReference>
<sequence length="247" mass="26024">MDRWVGQTAVVTGASSGIGAAICVELANVGINVVGVARKPGPIEELKSQVQGKGSITARKCDVSSPEEVAATFKWIADNFGCVHIMVNNAGIFTQGGITDVGGDMISEKDAMAVIDINLKGPILCSRHAIASMTSNQFDGHIVNINSIAGHYVPWSSKFNVYPSSKYGVTGFSASLLNELADHKNKIKVTSVSPGLVRTAMTVAADDSAMPALRPKDVADAVLYVISTPPSVNINELTITPVTERRL</sequence>
<organism evidence="4">
    <name type="scientific">Heliothis virescens</name>
    <name type="common">Tobacco budworm moth</name>
    <dbReference type="NCBI Taxonomy" id="7102"/>
    <lineage>
        <taxon>Eukaryota</taxon>
        <taxon>Metazoa</taxon>
        <taxon>Ecdysozoa</taxon>
        <taxon>Arthropoda</taxon>
        <taxon>Hexapoda</taxon>
        <taxon>Insecta</taxon>
        <taxon>Pterygota</taxon>
        <taxon>Neoptera</taxon>
        <taxon>Endopterygota</taxon>
        <taxon>Lepidoptera</taxon>
        <taxon>Glossata</taxon>
        <taxon>Ditrysia</taxon>
        <taxon>Noctuoidea</taxon>
        <taxon>Noctuidae</taxon>
        <taxon>Heliothinae</taxon>
        <taxon>Heliothis</taxon>
    </lineage>
</organism>
<keyword evidence="2" id="KW-0560">Oxidoreductase</keyword>
<dbReference type="PRINTS" id="PR00081">
    <property type="entry name" value="GDHRDH"/>
</dbReference>
<comment type="caution">
    <text evidence="4">The sequence shown here is derived from an EMBL/GenBank/DDBJ whole genome shotgun (WGS) entry which is preliminary data.</text>
</comment>
<evidence type="ECO:0000256" key="3">
    <source>
        <dbReference type="RuleBase" id="RU000363"/>
    </source>
</evidence>
<dbReference type="GO" id="GO:0016616">
    <property type="term" value="F:oxidoreductase activity, acting on the CH-OH group of donors, NAD or NADP as acceptor"/>
    <property type="evidence" value="ECO:0007669"/>
    <property type="project" value="UniProtKB-ARBA"/>
</dbReference>
<dbReference type="STRING" id="7102.A0A2A4K9G6"/>